<feature type="repeat" description="ANK" evidence="3">
    <location>
        <begin position="287"/>
        <end position="319"/>
    </location>
</feature>
<dbReference type="Pfam" id="PF12796">
    <property type="entry name" value="Ank_2"/>
    <property type="match status" value="2"/>
</dbReference>
<feature type="region of interest" description="Disordered" evidence="4">
    <location>
        <begin position="128"/>
        <end position="148"/>
    </location>
</feature>
<gene>
    <name evidence="5" type="ORF">ACHAWO_008635</name>
</gene>
<feature type="compositionally biased region" description="Polar residues" evidence="4">
    <location>
        <begin position="50"/>
        <end position="64"/>
    </location>
</feature>
<feature type="compositionally biased region" description="Low complexity" evidence="4">
    <location>
        <begin position="136"/>
        <end position="145"/>
    </location>
</feature>
<dbReference type="SMART" id="SM00248">
    <property type="entry name" value="ANK"/>
    <property type="match status" value="6"/>
</dbReference>
<dbReference type="SUPFAM" id="SSF48403">
    <property type="entry name" value="Ankyrin repeat"/>
    <property type="match status" value="1"/>
</dbReference>
<feature type="repeat" description="ANK" evidence="3">
    <location>
        <begin position="254"/>
        <end position="286"/>
    </location>
</feature>
<feature type="repeat" description="ANK" evidence="3">
    <location>
        <begin position="386"/>
        <end position="418"/>
    </location>
</feature>
<evidence type="ECO:0000256" key="1">
    <source>
        <dbReference type="ARBA" id="ARBA00022737"/>
    </source>
</evidence>
<evidence type="ECO:0000313" key="5">
    <source>
        <dbReference type="EMBL" id="KAL3766914.1"/>
    </source>
</evidence>
<feature type="repeat" description="ANK" evidence="3">
    <location>
        <begin position="419"/>
        <end position="451"/>
    </location>
</feature>
<dbReference type="EMBL" id="JALLPJ020001377">
    <property type="protein sequence ID" value="KAL3766914.1"/>
    <property type="molecule type" value="Genomic_DNA"/>
</dbReference>
<dbReference type="AlphaFoldDB" id="A0ABD3MSQ6"/>
<sequence>MSNHSSHSSSEDGNRLAGLGGSNEKEEENHDEASQSSCAHPSKKLKTEDTASNPQDSKPATTQLPLAPTLEAYLTNEGHTKYSIRPEWCINSNTGVAEHELYHRTYSSLPVSSANRLFNRLEPFGPLHETFGFGSQQQQQQQQQQRDGDNILPHEASMRNEDIPIHLYHHAVMERQALRAEEYYGGEEIDEEDVEEERAIYNAQRRLRRRTRASGPGPSLSIEEGEAIAAAVAGAAGDSYHSDTENKIAVYGPDQDSALHMAIKQDSQSAALALINNGADVDFSNWKGVTPLMSASLTGNKEIVRALLEKGADTNAVSARGSTALIQACHFGKLEVVQVLINHGAAIELSNYKNTTALMRACQEGHEDVVKLLLEHECEVNRRNDERMSALMLSSQRGHARIVKMLIDANADVDSVTNQNSTSLMLAVKRQHLEVAKLLVAAGAELNIRDNKGRTALDTANRRELSEIEDILTDQAQIRFMQLDSRAVRNFLMVRTWNLLQAERALLKLSNNDICTSIHQIAENMKDPTLQQACQSKQALLLTWTMPAPVMELITSFIPLPRIYETRLQLLASRAEVDPDSAVYCTMDLIDEILEEGHLLQAFDSANVPPPASFKSWAAFKKWCGQCDTILAKCNDGNTEGIHSLDESHTFREVAGNAQDQRRSMNYLHVLAHAPPALSQVLGFCPFHMPTVLLNKLKNVQDIQTLVRKQTGVHFDTNVANELLTLARMAVNWAESRPYY</sequence>
<feature type="region of interest" description="Disordered" evidence="4">
    <location>
        <begin position="1"/>
        <end position="67"/>
    </location>
</feature>
<dbReference type="PANTHER" id="PTHR24173:SF74">
    <property type="entry name" value="ANKYRIN REPEAT DOMAIN-CONTAINING PROTEIN 16"/>
    <property type="match status" value="1"/>
</dbReference>
<dbReference type="PANTHER" id="PTHR24173">
    <property type="entry name" value="ANKYRIN REPEAT CONTAINING"/>
    <property type="match status" value="1"/>
</dbReference>
<feature type="repeat" description="ANK" evidence="3">
    <location>
        <begin position="320"/>
        <end position="352"/>
    </location>
</feature>
<reference evidence="5 6" key="1">
    <citation type="submission" date="2024-10" db="EMBL/GenBank/DDBJ databases">
        <title>Updated reference genomes for cyclostephanoid diatoms.</title>
        <authorList>
            <person name="Roberts W.R."/>
            <person name="Alverson A.J."/>
        </authorList>
    </citation>
    <scope>NUCLEOTIDE SEQUENCE [LARGE SCALE GENOMIC DNA]</scope>
    <source>
        <strain evidence="5 6">AJA010-31</strain>
    </source>
</reference>
<keyword evidence="1" id="KW-0677">Repeat</keyword>
<keyword evidence="2 3" id="KW-0040">ANK repeat</keyword>
<dbReference type="PROSITE" id="PS50088">
    <property type="entry name" value="ANK_REPEAT"/>
    <property type="match status" value="6"/>
</dbReference>
<dbReference type="Pfam" id="PF13637">
    <property type="entry name" value="Ank_4"/>
    <property type="match status" value="1"/>
</dbReference>
<comment type="caution">
    <text evidence="5">The sequence shown here is derived from an EMBL/GenBank/DDBJ whole genome shotgun (WGS) entry which is preliminary data.</text>
</comment>
<evidence type="ECO:0000256" key="4">
    <source>
        <dbReference type="SAM" id="MobiDB-lite"/>
    </source>
</evidence>
<evidence type="ECO:0000313" key="6">
    <source>
        <dbReference type="Proteomes" id="UP001530400"/>
    </source>
</evidence>
<organism evidence="5 6">
    <name type="scientific">Cyclotella atomus</name>
    <dbReference type="NCBI Taxonomy" id="382360"/>
    <lineage>
        <taxon>Eukaryota</taxon>
        <taxon>Sar</taxon>
        <taxon>Stramenopiles</taxon>
        <taxon>Ochrophyta</taxon>
        <taxon>Bacillariophyta</taxon>
        <taxon>Coscinodiscophyceae</taxon>
        <taxon>Thalassiosirophycidae</taxon>
        <taxon>Stephanodiscales</taxon>
        <taxon>Stephanodiscaceae</taxon>
        <taxon>Cyclotella</taxon>
    </lineage>
</organism>
<feature type="repeat" description="ANK" evidence="3">
    <location>
        <begin position="353"/>
        <end position="385"/>
    </location>
</feature>
<feature type="compositionally biased region" description="Basic and acidic residues" evidence="4">
    <location>
        <begin position="23"/>
        <end position="33"/>
    </location>
</feature>
<dbReference type="InterPro" id="IPR036770">
    <property type="entry name" value="Ankyrin_rpt-contain_sf"/>
</dbReference>
<dbReference type="Gene3D" id="1.25.40.20">
    <property type="entry name" value="Ankyrin repeat-containing domain"/>
    <property type="match status" value="1"/>
</dbReference>
<evidence type="ECO:0000256" key="2">
    <source>
        <dbReference type="ARBA" id="ARBA00023043"/>
    </source>
</evidence>
<accession>A0ABD3MSQ6</accession>
<name>A0ABD3MSQ6_9STRA</name>
<evidence type="ECO:0000256" key="3">
    <source>
        <dbReference type="PROSITE-ProRule" id="PRU00023"/>
    </source>
</evidence>
<dbReference type="PROSITE" id="PS50297">
    <property type="entry name" value="ANK_REP_REGION"/>
    <property type="match status" value="6"/>
</dbReference>
<protein>
    <submittedName>
        <fullName evidence="5">Uncharacterized protein</fullName>
    </submittedName>
</protein>
<keyword evidence="6" id="KW-1185">Reference proteome</keyword>
<dbReference type="Proteomes" id="UP001530400">
    <property type="component" value="Unassembled WGS sequence"/>
</dbReference>
<dbReference type="InterPro" id="IPR002110">
    <property type="entry name" value="Ankyrin_rpt"/>
</dbReference>
<proteinExistence type="predicted"/>